<proteinExistence type="predicted"/>
<protein>
    <submittedName>
        <fullName evidence="1">Uncharacterized protein</fullName>
    </submittedName>
</protein>
<evidence type="ECO:0000313" key="2">
    <source>
        <dbReference type="Proteomes" id="UP000018144"/>
    </source>
</evidence>
<organism evidence="1 2">
    <name type="scientific">Pyronema omphalodes (strain CBS 100304)</name>
    <name type="common">Pyronema confluens</name>
    <dbReference type="NCBI Taxonomy" id="1076935"/>
    <lineage>
        <taxon>Eukaryota</taxon>
        <taxon>Fungi</taxon>
        <taxon>Dikarya</taxon>
        <taxon>Ascomycota</taxon>
        <taxon>Pezizomycotina</taxon>
        <taxon>Pezizomycetes</taxon>
        <taxon>Pezizales</taxon>
        <taxon>Pyronemataceae</taxon>
        <taxon>Pyronema</taxon>
    </lineage>
</organism>
<reference evidence="1 2" key="1">
    <citation type="journal article" date="2013" name="PLoS Genet.">
        <title>The genome and development-dependent transcriptomes of Pyronema confluens: a window into fungal evolution.</title>
        <authorList>
            <person name="Traeger S."/>
            <person name="Altegoer F."/>
            <person name="Freitag M."/>
            <person name="Gabaldon T."/>
            <person name="Kempken F."/>
            <person name="Kumar A."/>
            <person name="Marcet-Houben M."/>
            <person name="Poggeler S."/>
            <person name="Stajich J.E."/>
            <person name="Nowrousian M."/>
        </authorList>
    </citation>
    <scope>NUCLEOTIDE SEQUENCE [LARGE SCALE GENOMIC DNA]</scope>
    <source>
        <strain evidence="2">CBS 100304</strain>
        <tissue evidence="1">Vegetative mycelium</tissue>
    </source>
</reference>
<dbReference type="Proteomes" id="UP000018144">
    <property type="component" value="Unassembled WGS sequence"/>
</dbReference>
<dbReference type="EMBL" id="HF935554">
    <property type="protein sequence ID" value="CCX10631.1"/>
    <property type="molecule type" value="Genomic_DNA"/>
</dbReference>
<evidence type="ECO:0000313" key="1">
    <source>
        <dbReference type="EMBL" id="CCX10631.1"/>
    </source>
</evidence>
<dbReference type="AlphaFoldDB" id="U4L3L7"/>
<sequence>MGTHLQCIEQRSVRLHASAIGETRSSEPDPCYPAISWKYVIIQYHQIKFPATTRNFLPSPGLF</sequence>
<accession>U4L3L7</accession>
<gene>
    <name evidence="1" type="ORF">PCON_10225</name>
</gene>
<keyword evidence="2" id="KW-1185">Reference proteome</keyword>
<name>U4L3L7_PYROM</name>